<dbReference type="GO" id="GO:0008610">
    <property type="term" value="P:lipid biosynthetic process"/>
    <property type="evidence" value="ECO:0007669"/>
    <property type="project" value="UniProtKB-ARBA"/>
</dbReference>
<organism evidence="2 3">
    <name type="scientific">Bacillus wiedmannii</name>
    <dbReference type="NCBI Taxonomy" id="1890302"/>
    <lineage>
        <taxon>Bacteria</taxon>
        <taxon>Bacillati</taxon>
        <taxon>Bacillota</taxon>
        <taxon>Bacilli</taxon>
        <taxon>Bacillales</taxon>
        <taxon>Bacillaceae</taxon>
        <taxon>Bacillus</taxon>
        <taxon>Bacillus cereus group</taxon>
    </lineage>
</organism>
<dbReference type="GO" id="GO:0005829">
    <property type="term" value="C:cytosol"/>
    <property type="evidence" value="ECO:0007669"/>
    <property type="project" value="TreeGrafter"/>
</dbReference>
<dbReference type="GO" id="GO:0044550">
    <property type="term" value="P:secondary metabolite biosynthetic process"/>
    <property type="evidence" value="ECO:0007669"/>
    <property type="project" value="TreeGrafter"/>
</dbReference>
<evidence type="ECO:0000313" key="3">
    <source>
        <dbReference type="Proteomes" id="UP000305222"/>
    </source>
</evidence>
<gene>
    <name evidence="2" type="ORF">FC699_37025</name>
</gene>
<reference evidence="2 3" key="1">
    <citation type="journal article" date="2019" name="Environ. Microbiol.">
        <title>An active ?-lactamase is a part of an orchestrated cell wall stress resistance network of Bacillus subtilis and related rhizosphere species.</title>
        <authorList>
            <person name="Bucher T."/>
            <person name="Keren-Paz A."/>
            <person name="Hausser J."/>
            <person name="Olender T."/>
            <person name="Cytryn E."/>
            <person name="Kolodkin-Gal I."/>
        </authorList>
    </citation>
    <scope>NUCLEOTIDE SEQUENCE [LARGE SCALE GENOMIC DNA]</scope>
    <source>
        <strain evidence="2 3">I5</strain>
    </source>
</reference>
<dbReference type="GO" id="GO:0003824">
    <property type="term" value="F:catalytic activity"/>
    <property type="evidence" value="ECO:0007669"/>
    <property type="project" value="InterPro"/>
</dbReference>
<accession>A0A4U2ZTV4</accession>
<dbReference type="Gene3D" id="3.30.559.10">
    <property type="entry name" value="Chloramphenicol acetyltransferase-like domain"/>
    <property type="match status" value="1"/>
</dbReference>
<feature type="domain" description="Condensation" evidence="1">
    <location>
        <begin position="6"/>
        <end position="173"/>
    </location>
</feature>
<evidence type="ECO:0000259" key="1">
    <source>
        <dbReference type="Pfam" id="PF00668"/>
    </source>
</evidence>
<dbReference type="InterPro" id="IPR023213">
    <property type="entry name" value="CAT-like_dom_sf"/>
</dbReference>
<dbReference type="PANTHER" id="PTHR45527:SF1">
    <property type="entry name" value="FATTY ACID SYNTHASE"/>
    <property type="match status" value="1"/>
</dbReference>
<feature type="non-terminal residue" evidence="2">
    <location>
        <position position="173"/>
    </location>
</feature>
<name>A0A4U2ZTV4_9BACI</name>
<sequence length="173" mass="20426">PEWNMQHLYADEQNFESVVETFIRPFDLEKGPLFRAAIVEVLPSSKYLLVYDMHHIISDGLSMGILIREFASLYQKNNLPDVRIQYKDFSNWQNKMIESGNWKQKELYWLEIFSKEIPLLNLPTDYPRLDEPMFEGDVVQFNLDAYYTSKLNEISSRKEATLYSLLLSAFNIL</sequence>
<feature type="non-terminal residue" evidence="2">
    <location>
        <position position="1"/>
    </location>
</feature>
<evidence type="ECO:0000313" key="2">
    <source>
        <dbReference type="EMBL" id="TKI78634.1"/>
    </source>
</evidence>
<dbReference type="SUPFAM" id="SSF52777">
    <property type="entry name" value="CoA-dependent acyltransferases"/>
    <property type="match status" value="2"/>
</dbReference>
<dbReference type="InterPro" id="IPR001242">
    <property type="entry name" value="Condensation_dom"/>
</dbReference>
<dbReference type="Proteomes" id="UP000305222">
    <property type="component" value="Unassembled WGS sequence"/>
</dbReference>
<protein>
    <submittedName>
        <fullName evidence="2">Polyketide synthase</fullName>
    </submittedName>
</protein>
<proteinExistence type="predicted"/>
<dbReference type="Gene3D" id="3.30.559.30">
    <property type="entry name" value="Nonribosomal peptide synthetase, condensation domain"/>
    <property type="match status" value="1"/>
</dbReference>
<dbReference type="EMBL" id="SZON01003816">
    <property type="protein sequence ID" value="TKI78634.1"/>
    <property type="molecule type" value="Genomic_DNA"/>
</dbReference>
<comment type="caution">
    <text evidence="2">The sequence shown here is derived from an EMBL/GenBank/DDBJ whole genome shotgun (WGS) entry which is preliminary data.</text>
</comment>
<dbReference type="Pfam" id="PF00668">
    <property type="entry name" value="Condensation"/>
    <property type="match status" value="1"/>
</dbReference>
<dbReference type="PANTHER" id="PTHR45527">
    <property type="entry name" value="NONRIBOSOMAL PEPTIDE SYNTHETASE"/>
    <property type="match status" value="1"/>
</dbReference>
<dbReference type="AlphaFoldDB" id="A0A4U2ZTV4"/>
<dbReference type="GO" id="GO:0031177">
    <property type="term" value="F:phosphopantetheine binding"/>
    <property type="evidence" value="ECO:0007669"/>
    <property type="project" value="TreeGrafter"/>
</dbReference>
<dbReference type="GO" id="GO:0043041">
    <property type="term" value="P:amino acid activation for nonribosomal peptide biosynthetic process"/>
    <property type="evidence" value="ECO:0007669"/>
    <property type="project" value="TreeGrafter"/>
</dbReference>